<dbReference type="Proteomes" id="UP000683291">
    <property type="component" value="Chromosome pJK7-1-2"/>
</dbReference>
<accession>A0A975PNY8</accession>
<dbReference type="EMBL" id="CP073583">
    <property type="protein sequence ID" value="QUJ78259.1"/>
    <property type="molecule type" value="Genomic_DNA"/>
</dbReference>
<evidence type="ECO:0000256" key="1">
    <source>
        <dbReference type="SAM" id="SignalP"/>
    </source>
</evidence>
<sequence>MFGKIHKTRAFALVTVSTLAIATATAAQEDSGFSIAIDGQTVAGDPRLSTTKAREDRKLERAKLRVQFDGLEVRPRLAALITNARSPRAGETMTVRSEMNYPAYVTRGEIRITDVAARGGARVVATAPIAANGEASLRVPEGETLVMTYRVYDKNGRFDETRPLPLTPSVDAQGDFAGEGAELGTDLGGIRRIPVYGGAVTVSGSDVRPGAVIDTLGERVRPDPSGNFVLQRILPAGDRAVAVKVTGAGENTYIERDISIPRAEWFSTAIVDLTFGRRFDDADGTLDRTYSYGRIAGYAKGKTQSGWVLTGSIDTGEDDLSDLLRDLDEKDPQDVLIRLQRENAYPTYGDDSTFEEGAPTDGKFFLRAEKNGSHLMWGNYTASVGGGYYLRNERTLYGAQGVYRSPQTTSRGQSRVTVEAYAASPDQLPGRDTFLGTGGSVYFLQRQDVSVDTETVSVEIRDRDTGRVIETRGLVAGRDYRINYLQGTVVLTSPLSGTAAAGTVVTEPGGAYDVVLVVNYEFTPVAGDVDGYSYGGRAEGWVTDNVRLGYTGVVEQTDIADQTAQSVDLLWELSERSFIALEYAQTEGPGFGSSFSADGGLIIENTASAGVQDGTGEGYAARLQLDFEDIGLQTPGTFAAYYETRDAGFSTLDYQTTADEELWGVSVGVAPTEQLAYRFYYDSFENADGREKREGGAELSYLLSQRVRLDFGVEHLTREDPAAAAEDTGSRTDAAIRATFTESEDFAWYVFAQTTLDRSGELEKNDRLGAGLAYRFAEGWTFEGEVSDGSLGVAGKALVTYNSDDYNSVYLGYQLDPGREFSGATLVGRDRGNTSPGVSVACARMSMSTQRIPMICLATTAR</sequence>
<reference evidence="2" key="1">
    <citation type="submission" date="2021-04" db="EMBL/GenBank/DDBJ databases">
        <title>Complete genome sequence for Sulfitobacter sp. strain JK7-1.</title>
        <authorList>
            <person name="Park S.-J."/>
        </authorList>
    </citation>
    <scope>NUCLEOTIDE SEQUENCE</scope>
    <source>
        <strain evidence="2">JK7-1</strain>
    </source>
</reference>
<keyword evidence="1" id="KW-0732">Signal</keyword>
<evidence type="ECO:0008006" key="4">
    <source>
        <dbReference type="Google" id="ProtNLM"/>
    </source>
</evidence>
<gene>
    <name evidence="2" type="ORF">KDD17_17945</name>
</gene>
<name>A0A975PNY8_9RHOB</name>
<evidence type="ECO:0000313" key="2">
    <source>
        <dbReference type="EMBL" id="QUJ78259.1"/>
    </source>
</evidence>
<dbReference type="AlphaFoldDB" id="A0A975PNY8"/>
<proteinExistence type="predicted"/>
<feature type="signal peptide" evidence="1">
    <location>
        <begin position="1"/>
        <end position="26"/>
    </location>
</feature>
<dbReference type="RefSeq" id="WP_212706451.1">
    <property type="nucleotide sequence ID" value="NZ_CP073583.1"/>
</dbReference>
<organism evidence="2 3">
    <name type="scientific">Sulfitobacter albidus</name>
    <dbReference type="NCBI Taxonomy" id="2829501"/>
    <lineage>
        <taxon>Bacteria</taxon>
        <taxon>Pseudomonadati</taxon>
        <taxon>Pseudomonadota</taxon>
        <taxon>Alphaproteobacteria</taxon>
        <taxon>Rhodobacterales</taxon>
        <taxon>Roseobacteraceae</taxon>
        <taxon>Sulfitobacter</taxon>
    </lineage>
</organism>
<dbReference type="KEGG" id="sual:KDD17_17945"/>
<protein>
    <recommendedName>
        <fullName evidence="4">TonB-dependent receptor</fullName>
    </recommendedName>
</protein>
<evidence type="ECO:0000313" key="3">
    <source>
        <dbReference type="Proteomes" id="UP000683291"/>
    </source>
</evidence>
<keyword evidence="3" id="KW-1185">Reference proteome</keyword>
<feature type="chain" id="PRO_5037217467" description="TonB-dependent receptor" evidence="1">
    <location>
        <begin position="27"/>
        <end position="862"/>
    </location>
</feature>